<dbReference type="Proteomes" id="UP000799424">
    <property type="component" value="Unassembled WGS sequence"/>
</dbReference>
<name>A0A6A6ZAH7_9PLEO</name>
<protein>
    <recommendedName>
        <fullName evidence="3">DEAD/DEAH box helicase domain-containing protein</fullName>
    </recommendedName>
</protein>
<accession>A0A6A6ZAH7</accession>
<feature type="non-terminal residue" evidence="1">
    <location>
        <position position="1"/>
    </location>
</feature>
<reference evidence="1" key="1">
    <citation type="journal article" date="2020" name="Stud. Mycol.">
        <title>101 Dothideomycetes genomes: a test case for predicting lifestyles and emergence of pathogens.</title>
        <authorList>
            <person name="Haridas S."/>
            <person name="Albert R."/>
            <person name="Binder M."/>
            <person name="Bloem J."/>
            <person name="Labutti K."/>
            <person name="Salamov A."/>
            <person name="Andreopoulos B."/>
            <person name="Baker S."/>
            <person name="Barry K."/>
            <person name="Bills G."/>
            <person name="Bluhm B."/>
            <person name="Cannon C."/>
            <person name="Castanera R."/>
            <person name="Culley D."/>
            <person name="Daum C."/>
            <person name="Ezra D."/>
            <person name="Gonzalez J."/>
            <person name="Henrissat B."/>
            <person name="Kuo A."/>
            <person name="Liang C."/>
            <person name="Lipzen A."/>
            <person name="Lutzoni F."/>
            <person name="Magnuson J."/>
            <person name="Mondo S."/>
            <person name="Nolan M."/>
            <person name="Ohm R."/>
            <person name="Pangilinan J."/>
            <person name="Park H.-J."/>
            <person name="Ramirez L."/>
            <person name="Alfaro M."/>
            <person name="Sun H."/>
            <person name="Tritt A."/>
            <person name="Yoshinaga Y."/>
            <person name="Zwiers L.-H."/>
            <person name="Turgeon B."/>
            <person name="Goodwin S."/>
            <person name="Spatafora J."/>
            <person name="Crous P."/>
            <person name="Grigoriev I."/>
        </authorList>
    </citation>
    <scope>NUCLEOTIDE SEQUENCE</scope>
    <source>
        <strain evidence="1">CBS 113818</strain>
    </source>
</reference>
<sequence length="113" mass="11785">VTYKSSGQEAALYAVVRGVSPLIVVLPTGGGKTLLPVAAAVLDDAAQQESSRPCVTILIVPFCAPIKDLLVRLRKAGVKAIEWQAGAEGNYENRRTPASIVLVSADCVGSYSS</sequence>
<dbReference type="Gene3D" id="3.40.50.300">
    <property type="entry name" value="P-loop containing nucleotide triphosphate hydrolases"/>
    <property type="match status" value="1"/>
</dbReference>
<gene>
    <name evidence="1" type="ORF">CC86DRAFT_238394</name>
</gene>
<proteinExistence type="predicted"/>
<evidence type="ECO:0000313" key="1">
    <source>
        <dbReference type="EMBL" id="KAF2818030.1"/>
    </source>
</evidence>
<organism evidence="1 2">
    <name type="scientific">Ophiobolus disseminans</name>
    <dbReference type="NCBI Taxonomy" id="1469910"/>
    <lineage>
        <taxon>Eukaryota</taxon>
        <taxon>Fungi</taxon>
        <taxon>Dikarya</taxon>
        <taxon>Ascomycota</taxon>
        <taxon>Pezizomycotina</taxon>
        <taxon>Dothideomycetes</taxon>
        <taxon>Pleosporomycetidae</taxon>
        <taxon>Pleosporales</taxon>
        <taxon>Pleosporineae</taxon>
        <taxon>Phaeosphaeriaceae</taxon>
        <taxon>Ophiobolus</taxon>
    </lineage>
</organism>
<keyword evidence="2" id="KW-1185">Reference proteome</keyword>
<feature type="non-terminal residue" evidence="1">
    <location>
        <position position="113"/>
    </location>
</feature>
<dbReference type="AlphaFoldDB" id="A0A6A6ZAH7"/>
<evidence type="ECO:0000313" key="2">
    <source>
        <dbReference type="Proteomes" id="UP000799424"/>
    </source>
</evidence>
<dbReference type="OrthoDB" id="3925403at2759"/>
<dbReference type="InterPro" id="IPR027417">
    <property type="entry name" value="P-loop_NTPase"/>
</dbReference>
<dbReference type="EMBL" id="MU006284">
    <property type="protein sequence ID" value="KAF2818030.1"/>
    <property type="molecule type" value="Genomic_DNA"/>
</dbReference>
<dbReference type="SUPFAM" id="SSF52540">
    <property type="entry name" value="P-loop containing nucleoside triphosphate hydrolases"/>
    <property type="match status" value="1"/>
</dbReference>
<evidence type="ECO:0008006" key="3">
    <source>
        <dbReference type="Google" id="ProtNLM"/>
    </source>
</evidence>